<dbReference type="Gene3D" id="3.30.70.250">
    <property type="entry name" value="Malonyl-CoA ACP transacylase, ACP-binding"/>
    <property type="match status" value="1"/>
</dbReference>
<feature type="active site" evidence="5">
    <location>
        <position position="200"/>
    </location>
</feature>
<evidence type="ECO:0000256" key="1">
    <source>
        <dbReference type="ARBA" id="ARBA00022679"/>
    </source>
</evidence>
<dbReference type="PANTHER" id="PTHR42681:SF1">
    <property type="entry name" value="MALONYL-COA-ACYL CARRIER PROTEIN TRANSACYLASE, MITOCHONDRIAL"/>
    <property type="match status" value="1"/>
</dbReference>
<dbReference type="InterPro" id="IPR050858">
    <property type="entry name" value="Mal-CoA-ACP_Trans/PKS_FabD"/>
</dbReference>
<dbReference type="InterPro" id="IPR024925">
    <property type="entry name" value="Malonyl_CoA-ACP_transAc"/>
</dbReference>
<comment type="similarity">
    <text evidence="4">Belongs to the fabD family.</text>
</comment>
<evidence type="ECO:0000313" key="8">
    <source>
        <dbReference type="Proteomes" id="UP000192569"/>
    </source>
</evidence>
<dbReference type="Pfam" id="PF00698">
    <property type="entry name" value="Acyl_transf_1"/>
    <property type="match status" value="1"/>
</dbReference>
<protein>
    <recommendedName>
        <fullName evidence="4">Malonyl CoA-acyl carrier protein transacylase</fullName>
        <ecNumber evidence="4">2.3.1.39</ecNumber>
    </recommendedName>
</protein>
<dbReference type="InterPro" id="IPR016036">
    <property type="entry name" value="Malonyl_transacylase_ACP-bd"/>
</dbReference>
<evidence type="ECO:0000259" key="6">
    <source>
        <dbReference type="SMART" id="SM00827"/>
    </source>
</evidence>
<dbReference type="RefSeq" id="WP_231967947.1">
    <property type="nucleotide sequence ID" value="NZ_LT838272.1"/>
</dbReference>
<evidence type="ECO:0000256" key="2">
    <source>
        <dbReference type="ARBA" id="ARBA00023315"/>
    </source>
</evidence>
<dbReference type="SMART" id="SM00827">
    <property type="entry name" value="PKS_AT"/>
    <property type="match status" value="1"/>
</dbReference>
<comment type="catalytic activity">
    <reaction evidence="3 4">
        <text>holo-[ACP] + malonyl-CoA = malonyl-[ACP] + CoA</text>
        <dbReference type="Rhea" id="RHEA:41792"/>
        <dbReference type="Rhea" id="RHEA-COMP:9623"/>
        <dbReference type="Rhea" id="RHEA-COMP:9685"/>
        <dbReference type="ChEBI" id="CHEBI:57287"/>
        <dbReference type="ChEBI" id="CHEBI:57384"/>
        <dbReference type="ChEBI" id="CHEBI:64479"/>
        <dbReference type="ChEBI" id="CHEBI:78449"/>
        <dbReference type="EC" id="2.3.1.39"/>
    </reaction>
</comment>
<dbReference type="AlphaFoldDB" id="A0A1W1VP07"/>
<feature type="domain" description="Malonyl-CoA:ACP transacylase (MAT)" evidence="6">
    <location>
        <begin position="8"/>
        <end position="308"/>
    </location>
</feature>
<dbReference type="GO" id="GO:0006633">
    <property type="term" value="P:fatty acid biosynthetic process"/>
    <property type="evidence" value="ECO:0007669"/>
    <property type="project" value="TreeGrafter"/>
</dbReference>
<gene>
    <name evidence="7" type="ORF">SAMN00808754_1116</name>
</gene>
<keyword evidence="1 4" id="KW-0808">Transferase</keyword>
<organism evidence="7 8">
    <name type="scientific">Thermanaeromonas toyohensis ToBE</name>
    <dbReference type="NCBI Taxonomy" id="698762"/>
    <lineage>
        <taxon>Bacteria</taxon>
        <taxon>Bacillati</taxon>
        <taxon>Bacillota</taxon>
        <taxon>Clostridia</taxon>
        <taxon>Neomoorellales</taxon>
        <taxon>Neomoorellaceae</taxon>
        <taxon>Thermanaeromonas</taxon>
    </lineage>
</organism>
<evidence type="ECO:0000256" key="4">
    <source>
        <dbReference type="PIRNR" id="PIRNR000446"/>
    </source>
</evidence>
<proteinExistence type="inferred from homology"/>
<dbReference type="EMBL" id="LT838272">
    <property type="protein sequence ID" value="SMB94811.1"/>
    <property type="molecule type" value="Genomic_DNA"/>
</dbReference>
<evidence type="ECO:0000256" key="3">
    <source>
        <dbReference type="ARBA" id="ARBA00048462"/>
    </source>
</evidence>
<keyword evidence="8" id="KW-1185">Reference proteome</keyword>
<dbReference type="STRING" id="698762.SAMN00808754_1116"/>
<dbReference type="NCBIfam" id="TIGR00128">
    <property type="entry name" value="fabD"/>
    <property type="match status" value="1"/>
</dbReference>
<dbReference type="FunFam" id="3.30.70.250:FF:000001">
    <property type="entry name" value="Malonyl CoA-acyl carrier protein transacylase"/>
    <property type="match status" value="1"/>
</dbReference>
<dbReference type="InterPro" id="IPR016035">
    <property type="entry name" value="Acyl_Trfase/lysoPLipase"/>
</dbReference>
<dbReference type="Gene3D" id="3.40.366.10">
    <property type="entry name" value="Malonyl-Coenzyme A Acyl Carrier Protein, domain 2"/>
    <property type="match status" value="1"/>
</dbReference>
<feature type="active site" evidence="5">
    <location>
        <position position="92"/>
    </location>
</feature>
<dbReference type="SUPFAM" id="SSF55048">
    <property type="entry name" value="Probable ACP-binding domain of malonyl-CoA ACP transacylase"/>
    <property type="match status" value="1"/>
</dbReference>
<sequence length="313" mass="33544">MQAGIVFVFPGQGSQYVGMGKELAQAFPIAAQTFKEAEETLGWPLTKLCFEGPPEELAQTQITQPAVLAVEVACLRVLTEHGVEPQAAAGHSLGEYAALVAAGSLSFPQALKLVARRGELMAQACAPGKGGMVAVLGVSAAQVEEICRRVKRGVAEPANYNAPGQVVVAGDQEGLEELMELARKEGAKRVVQLNVSGPFHSSLMKPAAEGLKVELERVTFSRPRIPVVSNVTADYVQEVEEIRQNLITQVASPVRWEESIKRLISDGFEIFIEVGPGNVLSGLVRRIAPEVKLARVEDPETLVNTLKMLGKEG</sequence>
<dbReference type="PIRSF" id="PIRSF000446">
    <property type="entry name" value="Mct"/>
    <property type="match status" value="1"/>
</dbReference>
<dbReference type="GO" id="GO:0004314">
    <property type="term" value="F:[acyl-carrier-protein] S-malonyltransferase activity"/>
    <property type="evidence" value="ECO:0007669"/>
    <property type="project" value="UniProtKB-EC"/>
</dbReference>
<keyword evidence="2 4" id="KW-0012">Acyltransferase</keyword>
<accession>A0A1W1VP07</accession>
<dbReference type="GO" id="GO:0005829">
    <property type="term" value="C:cytosol"/>
    <property type="evidence" value="ECO:0007669"/>
    <property type="project" value="TreeGrafter"/>
</dbReference>
<evidence type="ECO:0000313" key="7">
    <source>
        <dbReference type="EMBL" id="SMB94811.1"/>
    </source>
</evidence>
<dbReference type="PANTHER" id="PTHR42681">
    <property type="entry name" value="MALONYL-COA-ACYL CARRIER PROTEIN TRANSACYLASE, MITOCHONDRIAL"/>
    <property type="match status" value="1"/>
</dbReference>
<name>A0A1W1VP07_9FIRM</name>
<reference evidence="7 8" key="1">
    <citation type="submission" date="2017-04" db="EMBL/GenBank/DDBJ databases">
        <authorList>
            <person name="Afonso C.L."/>
            <person name="Miller P.J."/>
            <person name="Scott M.A."/>
            <person name="Spackman E."/>
            <person name="Goraichik I."/>
            <person name="Dimitrov K.M."/>
            <person name="Suarez D.L."/>
            <person name="Swayne D.E."/>
        </authorList>
    </citation>
    <scope>NUCLEOTIDE SEQUENCE [LARGE SCALE GENOMIC DNA]</scope>
    <source>
        <strain evidence="7 8">ToBE</strain>
    </source>
</reference>
<dbReference type="InterPro" id="IPR014043">
    <property type="entry name" value="Acyl_transferase_dom"/>
</dbReference>
<dbReference type="SUPFAM" id="SSF52151">
    <property type="entry name" value="FabD/lysophospholipase-like"/>
    <property type="match status" value="1"/>
</dbReference>
<evidence type="ECO:0000256" key="5">
    <source>
        <dbReference type="PIRSR" id="PIRSR000446-1"/>
    </source>
</evidence>
<dbReference type="EC" id="2.3.1.39" evidence="4"/>
<dbReference type="InterPro" id="IPR001227">
    <property type="entry name" value="Ac_transferase_dom_sf"/>
</dbReference>
<dbReference type="InterPro" id="IPR004410">
    <property type="entry name" value="Malonyl_CoA-ACP_transAc_FabD"/>
</dbReference>
<dbReference type="Proteomes" id="UP000192569">
    <property type="component" value="Chromosome I"/>
</dbReference>